<dbReference type="STRING" id="115433.SAMN05421835_11591"/>
<gene>
    <name evidence="12" type="ORF">SAMN05421835_11591</name>
</gene>
<dbReference type="PANTHER" id="PTHR13914:SF0">
    <property type="entry name" value="PROLINE DEHYDROGENASE 1, MITOCHONDRIAL"/>
    <property type="match status" value="1"/>
</dbReference>
<dbReference type="PANTHER" id="PTHR13914">
    <property type="entry name" value="PROLINE OXIDASE"/>
    <property type="match status" value="1"/>
</dbReference>
<dbReference type="EC" id="1.5.5.2" evidence="2"/>
<dbReference type="EMBL" id="FORP01000015">
    <property type="protein sequence ID" value="SFK18732.1"/>
    <property type="molecule type" value="Genomic_DNA"/>
</dbReference>
<keyword evidence="3" id="KW-0285">Flavoprotein</keyword>
<feature type="binding site" evidence="10">
    <location>
        <position position="163"/>
    </location>
    <ligand>
        <name>FAD</name>
        <dbReference type="ChEBI" id="CHEBI:57692"/>
    </ligand>
</feature>
<reference evidence="12 13" key="1">
    <citation type="submission" date="2016-10" db="EMBL/GenBank/DDBJ databases">
        <authorList>
            <person name="de Groot N.N."/>
        </authorList>
    </citation>
    <scope>NUCLEOTIDE SEQUENCE [LARGE SCALE GENOMIC DNA]</scope>
    <source>
        <strain evidence="12 13">DSM 44468</strain>
    </source>
</reference>
<evidence type="ECO:0000256" key="4">
    <source>
        <dbReference type="ARBA" id="ARBA00022741"/>
    </source>
</evidence>
<evidence type="ECO:0000313" key="13">
    <source>
        <dbReference type="Proteomes" id="UP000199025"/>
    </source>
</evidence>
<keyword evidence="7" id="KW-0642">Proline metabolism</keyword>
<dbReference type="RefSeq" id="WP_091511411.1">
    <property type="nucleotide sequence ID" value="NZ_FORP01000015.1"/>
</dbReference>
<accession>A0A1I3XGU9</accession>
<dbReference type="OrthoDB" id="9773461at2"/>
<feature type="binding site" evidence="10">
    <location>
        <begin position="187"/>
        <end position="189"/>
    </location>
    <ligand>
        <name>FAD</name>
        <dbReference type="ChEBI" id="CHEBI:57692"/>
    </ligand>
</feature>
<dbReference type="InterPro" id="IPR029041">
    <property type="entry name" value="FAD-linked_oxidoreductase-like"/>
</dbReference>
<evidence type="ECO:0000256" key="3">
    <source>
        <dbReference type="ARBA" id="ARBA00022630"/>
    </source>
</evidence>
<keyword evidence="13" id="KW-1185">Reference proteome</keyword>
<feature type="binding site" evidence="10">
    <location>
        <begin position="226"/>
        <end position="227"/>
    </location>
    <ligand>
        <name>FAD</name>
        <dbReference type="ChEBI" id="CHEBI:57692"/>
    </ligand>
</feature>
<dbReference type="UniPathway" id="UPA00261">
    <property type="reaction ID" value="UER00373"/>
</dbReference>
<dbReference type="GO" id="GO:0010133">
    <property type="term" value="P:L-proline catabolic process to L-glutamate"/>
    <property type="evidence" value="ECO:0007669"/>
    <property type="project" value="UniProtKB-UniPathway"/>
</dbReference>
<dbReference type="InterPro" id="IPR002872">
    <property type="entry name" value="Proline_DH_dom"/>
</dbReference>
<comment type="catalytic activity">
    <reaction evidence="8">
        <text>L-proline + a quinone = (S)-1-pyrroline-5-carboxylate + a quinol + H(+)</text>
        <dbReference type="Rhea" id="RHEA:23784"/>
        <dbReference type="ChEBI" id="CHEBI:15378"/>
        <dbReference type="ChEBI" id="CHEBI:17388"/>
        <dbReference type="ChEBI" id="CHEBI:24646"/>
        <dbReference type="ChEBI" id="CHEBI:60039"/>
        <dbReference type="ChEBI" id="CHEBI:132124"/>
        <dbReference type="EC" id="1.5.5.2"/>
    </reaction>
</comment>
<protein>
    <recommendedName>
        <fullName evidence="2">proline dehydrogenase</fullName>
        <ecNumber evidence="2">1.5.5.2</ecNumber>
    </recommendedName>
</protein>
<name>A0A1I3XGU9_9PSEU</name>
<comment type="cofactor">
    <cofactor evidence="10">
        <name>FAD</name>
        <dbReference type="ChEBI" id="CHEBI:57692"/>
    </cofactor>
    <text evidence="10">Binds 1 FAD per subunit.</text>
</comment>
<evidence type="ECO:0000256" key="2">
    <source>
        <dbReference type="ARBA" id="ARBA00012695"/>
    </source>
</evidence>
<evidence type="ECO:0000256" key="1">
    <source>
        <dbReference type="ARBA" id="ARBA00004739"/>
    </source>
</evidence>
<feature type="binding site" evidence="9">
    <location>
        <position position="288"/>
    </location>
    <ligand>
        <name>substrate</name>
    </ligand>
</feature>
<dbReference type="InterPro" id="IPR015659">
    <property type="entry name" value="Proline_oxidase"/>
</dbReference>
<dbReference type="Pfam" id="PF01619">
    <property type="entry name" value="Pro_dh"/>
    <property type="match status" value="1"/>
</dbReference>
<evidence type="ECO:0000313" key="12">
    <source>
        <dbReference type="EMBL" id="SFK18732.1"/>
    </source>
</evidence>
<feature type="binding site" evidence="10">
    <location>
        <position position="135"/>
    </location>
    <ligand>
        <name>FAD</name>
        <dbReference type="ChEBI" id="CHEBI:57692"/>
    </ligand>
</feature>
<keyword evidence="5 10" id="KW-0274">FAD</keyword>
<proteinExistence type="predicted"/>
<dbReference type="GO" id="GO:0004657">
    <property type="term" value="F:proline dehydrogenase activity"/>
    <property type="evidence" value="ECO:0007669"/>
    <property type="project" value="UniProtKB-EC"/>
</dbReference>
<dbReference type="GO" id="GO:0000166">
    <property type="term" value="F:nucleotide binding"/>
    <property type="evidence" value="ECO:0007669"/>
    <property type="project" value="UniProtKB-KW"/>
</dbReference>
<evidence type="ECO:0000256" key="7">
    <source>
        <dbReference type="ARBA" id="ARBA00023062"/>
    </source>
</evidence>
<sequence>MLRSALIAASRSAGCRTLVERTPLLRPIVDRFVAGSDVDAAIRIAHELSRDRLVTLDHLGEDTLDRGQAEQTVEAYRTVLARLADEGLGGRAEVSVKLSALGQALPVDGDKIALDNTRRICEAAAAAGTTVTVDMEDHTTTDSTLGIVRALRVDFPGTGTVLQAYLKRTEADCADFAGPGSRIRLCKGAYDEPASAAYRDRSEVDASYVRCLKVLMNGQGYPMVATHDTRLIDIAEHLAAEAGRARDTYEFQMLYGVRPQVQEQLAGRGLRMRVYVPYGTEWYPYFMRRLGERPANLTFFLQALARRG</sequence>
<evidence type="ECO:0000256" key="5">
    <source>
        <dbReference type="ARBA" id="ARBA00022827"/>
    </source>
</evidence>
<dbReference type="Gene3D" id="3.20.20.220">
    <property type="match status" value="1"/>
</dbReference>
<dbReference type="SUPFAM" id="SSF51730">
    <property type="entry name" value="FAD-linked oxidoreductase"/>
    <property type="match status" value="1"/>
</dbReference>
<dbReference type="PIRSF" id="PIRSF000196">
    <property type="entry name" value="Pro_dehydrog"/>
    <property type="match status" value="1"/>
</dbReference>
<keyword evidence="6" id="KW-0560">Oxidoreductase</keyword>
<feature type="binding site" evidence="9">
    <location>
        <position position="289"/>
    </location>
    <ligand>
        <name>substrate</name>
    </ligand>
</feature>
<evidence type="ECO:0000256" key="6">
    <source>
        <dbReference type="ARBA" id="ARBA00023002"/>
    </source>
</evidence>
<evidence type="ECO:0000256" key="9">
    <source>
        <dbReference type="PIRSR" id="PIRSR000196-1"/>
    </source>
</evidence>
<comment type="pathway">
    <text evidence="1">Amino-acid degradation; L-proline degradation into L-glutamate; L-glutamate from L-proline: step 1/2.</text>
</comment>
<evidence type="ECO:0000256" key="10">
    <source>
        <dbReference type="PIRSR" id="PIRSR000196-2"/>
    </source>
</evidence>
<feature type="domain" description="Proline dehydrogenase" evidence="11">
    <location>
        <begin position="51"/>
        <end position="299"/>
    </location>
</feature>
<evidence type="ECO:0000256" key="8">
    <source>
        <dbReference type="ARBA" id="ARBA00048779"/>
    </source>
</evidence>
<organism evidence="12 13">
    <name type="scientific">Amycolatopsis sacchari</name>
    <dbReference type="NCBI Taxonomy" id="115433"/>
    <lineage>
        <taxon>Bacteria</taxon>
        <taxon>Bacillati</taxon>
        <taxon>Actinomycetota</taxon>
        <taxon>Actinomycetes</taxon>
        <taxon>Pseudonocardiales</taxon>
        <taxon>Pseudonocardiaceae</taxon>
        <taxon>Amycolatopsis</taxon>
    </lineage>
</organism>
<dbReference type="InterPro" id="IPR008219">
    <property type="entry name" value="PRODH_bac_arc"/>
</dbReference>
<keyword evidence="4 10" id="KW-0547">Nucleotide-binding</keyword>
<evidence type="ECO:0000259" key="11">
    <source>
        <dbReference type="Pfam" id="PF01619"/>
    </source>
</evidence>
<dbReference type="AlphaFoldDB" id="A0A1I3XGU9"/>
<feature type="binding site" evidence="9">
    <location>
        <position position="97"/>
    </location>
    <ligand>
        <name>substrate</name>
    </ligand>
</feature>
<dbReference type="Proteomes" id="UP000199025">
    <property type="component" value="Unassembled WGS sequence"/>
</dbReference>